<feature type="compositionally biased region" description="Basic and acidic residues" evidence="1">
    <location>
        <begin position="27"/>
        <end position="37"/>
    </location>
</feature>
<sequence length="37" mass="4134">MTFALLGNARPSDQNLYRRAKTIARPATREYAKAPSP</sequence>
<dbReference type="EMBL" id="CADIJM010000006">
    <property type="protein sequence ID" value="CAB3712342.1"/>
    <property type="molecule type" value="Genomic_DNA"/>
</dbReference>
<reference evidence="2 3" key="1">
    <citation type="submission" date="2020-04" db="EMBL/GenBank/DDBJ databases">
        <authorList>
            <person name="De Canck E."/>
        </authorList>
    </citation>
    <scope>NUCLEOTIDE SEQUENCE [LARGE SCALE GENOMIC DNA]</scope>
    <source>
        <strain evidence="2 3">LMG 26690</strain>
    </source>
</reference>
<evidence type="ECO:0000256" key="1">
    <source>
        <dbReference type="SAM" id="MobiDB-lite"/>
    </source>
</evidence>
<keyword evidence="3" id="KW-1185">Reference proteome</keyword>
<accession>A0A6S7A5B2</accession>
<dbReference type="Proteomes" id="UP000494214">
    <property type="component" value="Unassembled WGS sequence"/>
</dbReference>
<feature type="region of interest" description="Disordered" evidence="1">
    <location>
        <begin position="16"/>
        <end position="37"/>
    </location>
</feature>
<proteinExistence type="predicted"/>
<dbReference type="AlphaFoldDB" id="A0A6S7A5B2"/>
<organism evidence="2 3">
    <name type="scientific">Achromobacter animicus</name>
    <dbReference type="NCBI Taxonomy" id="1389935"/>
    <lineage>
        <taxon>Bacteria</taxon>
        <taxon>Pseudomonadati</taxon>
        <taxon>Pseudomonadota</taxon>
        <taxon>Betaproteobacteria</taxon>
        <taxon>Burkholderiales</taxon>
        <taxon>Alcaligenaceae</taxon>
        <taxon>Achromobacter</taxon>
    </lineage>
</organism>
<protein>
    <submittedName>
        <fullName evidence="2">Uncharacterized protein</fullName>
    </submittedName>
</protein>
<name>A0A6S7A5B2_9BURK</name>
<evidence type="ECO:0000313" key="2">
    <source>
        <dbReference type="EMBL" id="CAB3712342.1"/>
    </source>
</evidence>
<evidence type="ECO:0000313" key="3">
    <source>
        <dbReference type="Proteomes" id="UP000494214"/>
    </source>
</evidence>
<gene>
    <name evidence="2" type="ORF">LMG26690_03274</name>
</gene>